<evidence type="ECO:0000313" key="2">
    <source>
        <dbReference type="EMBL" id="OGF64011.1"/>
    </source>
</evidence>
<dbReference type="CDD" id="cd16148">
    <property type="entry name" value="sulfatase_like"/>
    <property type="match status" value="1"/>
</dbReference>
<dbReference type="STRING" id="1817863.A2Y62_22305"/>
<dbReference type="InterPro" id="IPR052701">
    <property type="entry name" value="GAG_Ulvan_Degrading_Sulfatases"/>
</dbReference>
<accession>A0A1F5VLZ4</accession>
<feature type="domain" description="Sulfatase N-terminal" evidence="1">
    <location>
        <begin position="28"/>
        <end position="328"/>
    </location>
</feature>
<reference evidence="2 3" key="1">
    <citation type="journal article" date="2016" name="Nat. Commun.">
        <title>Thousands of microbial genomes shed light on interconnected biogeochemical processes in an aquifer system.</title>
        <authorList>
            <person name="Anantharaman K."/>
            <person name="Brown C.T."/>
            <person name="Hug L.A."/>
            <person name="Sharon I."/>
            <person name="Castelle C.J."/>
            <person name="Probst A.J."/>
            <person name="Thomas B.C."/>
            <person name="Singh A."/>
            <person name="Wilkins M.J."/>
            <person name="Karaoz U."/>
            <person name="Brodie E.L."/>
            <person name="Williams K.H."/>
            <person name="Hubbard S.S."/>
            <person name="Banfield J.F."/>
        </authorList>
    </citation>
    <scope>NUCLEOTIDE SEQUENCE [LARGE SCALE GENOMIC DNA]</scope>
</reference>
<protein>
    <recommendedName>
        <fullName evidence="1">Sulfatase N-terminal domain-containing protein</fullName>
    </recommendedName>
</protein>
<dbReference type="InterPro" id="IPR000917">
    <property type="entry name" value="Sulfatase_N"/>
</dbReference>
<gene>
    <name evidence="2" type="ORF">A2Y62_22305</name>
</gene>
<evidence type="ECO:0000313" key="3">
    <source>
        <dbReference type="Proteomes" id="UP000178943"/>
    </source>
</evidence>
<dbReference type="InterPro" id="IPR017850">
    <property type="entry name" value="Alkaline_phosphatase_core_sf"/>
</dbReference>
<evidence type="ECO:0000259" key="1">
    <source>
        <dbReference type="Pfam" id="PF00884"/>
    </source>
</evidence>
<comment type="caution">
    <text evidence="2">The sequence shown here is derived from an EMBL/GenBank/DDBJ whole genome shotgun (WGS) entry which is preliminary data.</text>
</comment>
<dbReference type="Pfam" id="PF00884">
    <property type="entry name" value="Sulfatase"/>
    <property type="match status" value="1"/>
</dbReference>
<dbReference type="Gene3D" id="3.40.720.10">
    <property type="entry name" value="Alkaline Phosphatase, subunit A"/>
    <property type="match status" value="1"/>
</dbReference>
<dbReference type="PANTHER" id="PTHR43751:SF3">
    <property type="entry name" value="SULFATASE N-TERMINAL DOMAIN-CONTAINING PROTEIN"/>
    <property type="match status" value="1"/>
</dbReference>
<proteinExistence type="predicted"/>
<dbReference type="EMBL" id="MFGW01000142">
    <property type="protein sequence ID" value="OGF64011.1"/>
    <property type="molecule type" value="Genomic_DNA"/>
</dbReference>
<dbReference type="Proteomes" id="UP000178943">
    <property type="component" value="Unassembled WGS sequence"/>
</dbReference>
<dbReference type="SUPFAM" id="SSF53649">
    <property type="entry name" value="Alkaline phosphatase-like"/>
    <property type="match status" value="1"/>
</dbReference>
<organism evidence="2 3">
    <name type="scientific">Candidatus Fischerbacteria bacterium RBG_13_37_8</name>
    <dbReference type="NCBI Taxonomy" id="1817863"/>
    <lineage>
        <taxon>Bacteria</taxon>
        <taxon>Candidatus Fischeribacteriota</taxon>
    </lineage>
</organism>
<name>A0A1F5VLZ4_9BACT</name>
<dbReference type="AlphaFoldDB" id="A0A1F5VLZ4"/>
<sequence length="467" mass="53708">MRLETRGAKKAKAFWFNPVIYKTEKEPSNIILISVDTLRADHLGCYGYEKQTSPFIDSLAEDSVLFNNTFAASPWTLPSHMSMLTSLYTYHHQVFHKDQELHPSITTFAEILNKNGYYCAAFTDGGFVSGLFGFFKGFDSYRQNEMNLSSVKSAEEIHKKAKAWILENRDKRFFLFLHTYQPHDPYCSPPPYNSMFLDDHHKLFKINLGSYLGGIANIYKPLSEEERQNIIALYDAEIRYTDEALVDALIKDLKELDLYQQSMIIFTSDHGEEFYEHQGWTHGYSLYDESLRVPLIIKFPGNTYRGKRIKQYASTIDIVPTVLSILDIPYEEYAFDGMNLLEAIEGKTLKGRTIISDVAPHVLDFHNPKRIAMYRGTTKVIYNENYLQEDLTFYTFPPPLVGTIEAFELSKDSHERKNIASSQKKLIDALLHELLALYPIAQPSHAGKAVIDEELQEQLKALGYVQH</sequence>
<dbReference type="PANTHER" id="PTHR43751">
    <property type="entry name" value="SULFATASE"/>
    <property type="match status" value="1"/>
</dbReference>